<keyword evidence="1" id="KW-0812">Transmembrane</keyword>
<dbReference type="RefSeq" id="WP_086065227.1">
    <property type="nucleotide sequence ID" value="NZ_CP021108.1"/>
</dbReference>
<keyword evidence="1" id="KW-0472">Membrane</keyword>
<dbReference type="EMBL" id="CP021108">
    <property type="protein sequence ID" value="ARP81975.1"/>
    <property type="molecule type" value="Genomic_DNA"/>
</dbReference>
<protein>
    <submittedName>
        <fullName evidence="2">Uncharacterized protein</fullName>
    </submittedName>
</protein>
<reference evidence="2 3" key="1">
    <citation type="submission" date="2017-05" db="EMBL/GenBank/DDBJ databases">
        <title>Complete and WGS of Bordetella genogroups.</title>
        <authorList>
            <person name="Spilker T."/>
            <person name="LiPuma J."/>
        </authorList>
    </citation>
    <scope>NUCLEOTIDE SEQUENCE [LARGE SCALE GENOMIC DNA]</scope>
    <source>
        <strain evidence="2 3">AU19157</strain>
    </source>
</reference>
<evidence type="ECO:0000313" key="2">
    <source>
        <dbReference type="EMBL" id="ARP81975.1"/>
    </source>
</evidence>
<accession>A0A1W6YLN0</accession>
<evidence type="ECO:0000256" key="1">
    <source>
        <dbReference type="SAM" id="Phobius"/>
    </source>
</evidence>
<gene>
    <name evidence="2" type="ORF">CAL12_14895</name>
</gene>
<dbReference type="Proteomes" id="UP000194151">
    <property type="component" value="Chromosome"/>
</dbReference>
<keyword evidence="1" id="KW-1133">Transmembrane helix</keyword>
<feature type="transmembrane region" description="Helical" evidence="1">
    <location>
        <begin position="14"/>
        <end position="36"/>
    </location>
</feature>
<proteinExistence type="predicted"/>
<dbReference type="STRING" id="1416806.CAL12_14895"/>
<dbReference type="KEGG" id="bgv:CAL12_14895"/>
<dbReference type="OrthoDB" id="129807at2"/>
<evidence type="ECO:0000313" key="3">
    <source>
        <dbReference type="Proteomes" id="UP000194151"/>
    </source>
</evidence>
<name>A0A1W6YLN0_9BORD</name>
<dbReference type="AlphaFoldDB" id="A0A1W6YLN0"/>
<keyword evidence="3" id="KW-1185">Reference proteome</keyword>
<sequence>MREALRDGIDVRRVVRIGLAGLAVLVLAVTAAMLLASRWDENRHPGSAGSPRGWIAGPMLETRPQASMAQYLEGKRTLTDSYAWIDRGAGIARIPVEEAMRAVAEGARP</sequence>
<organism evidence="2 3">
    <name type="scientific">Bordetella genomosp. 8</name>
    <dbReference type="NCBI Taxonomy" id="1416806"/>
    <lineage>
        <taxon>Bacteria</taxon>
        <taxon>Pseudomonadati</taxon>
        <taxon>Pseudomonadota</taxon>
        <taxon>Betaproteobacteria</taxon>
        <taxon>Burkholderiales</taxon>
        <taxon>Alcaligenaceae</taxon>
        <taxon>Bordetella</taxon>
    </lineage>
</organism>